<accession>A0ABS6FTX0</accession>
<keyword evidence="2" id="KW-0479">Metal-binding</keyword>
<reference evidence="4 5" key="1">
    <citation type="submission" date="2021-06" db="EMBL/GenBank/DDBJ databases">
        <authorList>
            <person name="Sun Q."/>
            <person name="Li D."/>
        </authorList>
    </citation>
    <scope>NUCLEOTIDE SEQUENCE [LARGE SCALE GENOMIC DNA]</scope>
    <source>
        <strain evidence="4 5">MSJ-6</strain>
    </source>
</reference>
<dbReference type="PIRSF" id="PIRSF005902">
    <property type="entry name" value="DNase_TatD"/>
    <property type="match status" value="1"/>
</dbReference>
<gene>
    <name evidence="4" type="ORF">KQJ23_17645</name>
</gene>
<evidence type="ECO:0000256" key="2">
    <source>
        <dbReference type="ARBA" id="ARBA00022723"/>
    </source>
</evidence>
<keyword evidence="3 4" id="KW-0378">Hydrolase</keyword>
<evidence type="ECO:0000256" key="1">
    <source>
        <dbReference type="ARBA" id="ARBA00009275"/>
    </source>
</evidence>
<protein>
    <submittedName>
        <fullName evidence="4">TatD family hydrolase</fullName>
    </submittedName>
</protein>
<dbReference type="Proteomes" id="UP000743001">
    <property type="component" value="Unassembled WGS sequence"/>
</dbReference>
<evidence type="ECO:0000256" key="3">
    <source>
        <dbReference type="ARBA" id="ARBA00022801"/>
    </source>
</evidence>
<sequence>MRSMTYFDFHVHIDNYPNPKKLAKEYESNKIYALFVTNLPELFEKQFDTYQGFKYVRLALGYHPDLTDEFPLNEELFDRLASKTSYIGEVGIDISGNQPTDNLQRQIDNFYFVTQRKYNKNKIYSVHSRGAEDEVLKILIENDVKYAVFHWYTGKISTLERIIERKYMFSVNINMLLSKKGRNIIKKIPQDLILFETDGPFTRFEKKITRPVQIPLLLDFFDEHINNFTEISYKNFRRMLLLRDLQSKIRT</sequence>
<evidence type="ECO:0000313" key="5">
    <source>
        <dbReference type="Proteomes" id="UP000743001"/>
    </source>
</evidence>
<comment type="similarity">
    <text evidence="1">Belongs to the metallo-dependent hydrolases superfamily. TatD-type hydrolase family.</text>
</comment>
<name>A0ABS6FTX0_9BACL</name>
<dbReference type="InterPro" id="IPR001130">
    <property type="entry name" value="TatD-like"/>
</dbReference>
<dbReference type="PANTHER" id="PTHR46317:SF1">
    <property type="entry name" value="HYDROLASE, TATD FAMILY"/>
    <property type="match status" value="1"/>
</dbReference>
<organism evidence="4 5">
    <name type="scientific">Paenibacillus brevis</name>
    <dbReference type="NCBI Taxonomy" id="2841508"/>
    <lineage>
        <taxon>Bacteria</taxon>
        <taxon>Bacillati</taxon>
        <taxon>Bacillota</taxon>
        <taxon>Bacilli</taxon>
        <taxon>Bacillales</taxon>
        <taxon>Paenibacillaceae</taxon>
        <taxon>Paenibacillus</taxon>
    </lineage>
</organism>
<dbReference type="PANTHER" id="PTHR46317">
    <property type="entry name" value="HYDROLASE OF PHP SUPERFAMILY-RELATED PROTEIN"/>
    <property type="match status" value="1"/>
</dbReference>
<keyword evidence="5" id="KW-1185">Reference proteome</keyword>
<comment type="caution">
    <text evidence="4">The sequence shown here is derived from an EMBL/GenBank/DDBJ whole genome shotgun (WGS) entry which is preliminary data.</text>
</comment>
<dbReference type="GO" id="GO:0016787">
    <property type="term" value="F:hydrolase activity"/>
    <property type="evidence" value="ECO:0007669"/>
    <property type="project" value="UniProtKB-KW"/>
</dbReference>
<proteinExistence type="inferred from homology"/>
<dbReference type="Pfam" id="PF01026">
    <property type="entry name" value="TatD_DNase"/>
    <property type="match status" value="1"/>
</dbReference>
<dbReference type="EMBL" id="JAHLQJ010000016">
    <property type="protein sequence ID" value="MBU5673660.1"/>
    <property type="molecule type" value="Genomic_DNA"/>
</dbReference>
<evidence type="ECO:0000313" key="4">
    <source>
        <dbReference type="EMBL" id="MBU5673660.1"/>
    </source>
</evidence>